<dbReference type="EMBL" id="MVBN01000004">
    <property type="protein sequence ID" value="OOK74483.1"/>
    <property type="molecule type" value="Genomic_DNA"/>
</dbReference>
<reference evidence="1 2" key="1">
    <citation type="submission" date="2017-02" db="EMBL/GenBank/DDBJ databases">
        <title>Complete genome sequences of Mycobacterium kansasii strains isolated from rhesus macaques.</title>
        <authorList>
            <person name="Panda A."/>
            <person name="Nagaraj S."/>
            <person name="Zhao X."/>
            <person name="Tettelin H."/>
            <person name="Detolla L.J."/>
        </authorList>
    </citation>
    <scope>NUCLEOTIDE SEQUENCE [LARGE SCALE GENOMIC DNA]</scope>
    <source>
        <strain evidence="1 2">11-3469</strain>
    </source>
</reference>
<protein>
    <submittedName>
        <fullName evidence="1">Uncharacterized protein</fullName>
    </submittedName>
</protein>
<accession>A0A1V3X5G0</accession>
<evidence type="ECO:0000313" key="1">
    <source>
        <dbReference type="EMBL" id="OOK74483.1"/>
    </source>
</evidence>
<evidence type="ECO:0000313" key="2">
    <source>
        <dbReference type="Proteomes" id="UP000188532"/>
    </source>
</evidence>
<gene>
    <name evidence="1" type="ORF">BZL29_4731</name>
</gene>
<comment type="caution">
    <text evidence="1">The sequence shown here is derived from an EMBL/GenBank/DDBJ whole genome shotgun (WGS) entry which is preliminary data.</text>
</comment>
<name>A0A1V3X5G0_MYCKA</name>
<dbReference type="AlphaFoldDB" id="A0A1V3X5G0"/>
<proteinExistence type="predicted"/>
<sequence length="43" mass="4566">MACYLAGYFAKAHLPLLGSGWPPIGIRMSLPAGPLILIVTVQK</sequence>
<dbReference type="Proteomes" id="UP000188532">
    <property type="component" value="Unassembled WGS sequence"/>
</dbReference>
<organism evidence="1 2">
    <name type="scientific">Mycobacterium kansasii</name>
    <dbReference type="NCBI Taxonomy" id="1768"/>
    <lineage>
        <taxon>Bacteria</taxon>
        <taxon>Bacillati</taxon>
        <taxon>Actinomycetota</taxon>
        <taxon>Actinomycetes</taxon>
        <taxon>Mycobacteriales</taxon>
        <taxon>Mycobacteriaceae</taxon>
        <taxon>Mycobacterium</taxon>
    </lineage>
</organism>